<dbReference type="PROSITE" id="PS50893">
    <property type="entry name" value="ABC_TRANSPORTER_2"/>
    <property type="match status" value="1"/>
</dbReference>
<dbReference type="KEGG" id="bbev:BBEV_1977"/>
<dbReference type="Gene3D" id="3.40.50.300">
    <property type="entry name" value="P-loop containing nucleotide triphosphate hydrolases"/>
    <property type="match status" value="1"/>
</dbReference>
<dbReference type="AlphaFoldDB" id="A0A1D7QWI2"/>
<evidence type="ECO:0000313" key="4">
    <source>
        <dbReference type="EMBL" id="AOM83338.1"/>
    </source>
</evidence>
<accession>A0A1D7QWI2</accession>
<sequence>MNAIQISNVLKRFSNGEELKVIFEDMDFVVREGEMVVISGQEGVGKSTLLQMIAAITPPNKGTVEVFGQDIVSIRKRTDWRVQTIGYINDESVLMPYMSIQENLMLGIPEDDPKYKSRLERAHEILRELHFPENRINESIEALDDEEQILATIARILMTNPKIILADEPTKALPGESGKEVIEHLLAFAEKQGTTVVVVTEDEDLVKRADRYYHVENQRLVEKEADTAS</sequence>
<dbReference type="STRING" id="632773.BBEV_1977"/>
<dbReference type="InterPro" id="IPR003439">
    <property type="entry name" value="ABC_transporter-like_ATP-bd"/>
</dbReference>
<feature type="domain" description="ABC transporter" evidence="3">
    <location>
        <begin position="4"/>
        <end position="228"/>
    </location>
</feature>
<gene>
    <name evidence="4" type="primary">hrtA-1</name>
    <name evidence="4" type="ORF">BBEV_1977</name>
</gene>
<evidence type="ECO:0000313" key="5">
    <source>
        <dbReference type="Proteomes" id="UP000094463"/>
    </source>
</evidence>
<dbReference type="OrthoDB" id="2850341at2"/>
<dbReference type="InterPro" id="IPR015854">
    <property type="entry name" value="ABC_transpr_LolD-like"/>
</dbReference>
<reference evidence="4 5" key="1">
    <citation type="submission" date="2015-08" db="EMBL/GenBank/DDBJ databases">
        <title>The complete genome sequence of Bacillus beveridgei MLTeJB.</title>
        <authorList>
            <person name="Hanson T.E."/>
            <person name="Mesa C."/>
            <person name="Basesman S.M."/>
            <person name="Oremland R.S."/>
        </authorList>
    </citation>
    <scope>NUCLEOTIDE SEQUENCE [LARGE SCALE GENOMIC DNA]</scope>
    <source>
        <strain evidence="4 5">MLTeJB</strain>
    </source>
</reference>
<dbReference type="GO" id="GO:0005886">
    <property type="term" value="C:plasma membrane"/>
    <property type="evidence" value="ECO:0007669"/>
    <property type="project" value="TreeGrafter"/>
</dbReference>
<dbReference type="Proteomes" id="UP000094463">
    <property type="component" value="Chromosome"/>
</dbReference>
<keyword evidence="1" id="KW-0547">Nucleotide-binding</keyword>
<dbReference type="RefSeq" id="WP_069365329.1">
    <property type="nucleotide sequence ID" value="NZ_CP012502.1"/>
</dbReference>
<evidence type="ECO:0000259" key="3">
    <source>
        <dbReference type="PROSITE" id="PS50893"/>
    </source>
</evidence>
<dbReference type="GO" id="GO:0022857">
    <property type="term" value="F:transmembrane transporter activity"/>
    <property type="evidence" value="ECO:0007669"/>
    <property type="project" value="TreeGrafter"/>
</dbReference>
<dbReference type="SUPFAM" id="SSF52540">
    <property type="entry name" value="P-loop containing nucleoside triphosphate hydrolases"/>
    <property type="match status" value="1"/>
</dbReference>
<dbReference type="PANTHER" id="PTHR24220">
    <property type="entry name" value="IMPORT ATP-BINDING PROTEIN"/>
    <property type="match status" value="1"/>
</dbReference>
<organism evidence="4 5">
    <name type="scientific">Salisediminibacterium beveridgei</name>
    <dbReference type="NCBI Taxonomy" id="632773"/>
    <lineage>
        <taxon>Bacteria</taxon>
        <taxon>Bacillati</taxon>
        <taxon>Bacillota</taxon>
        <taxon>Bacilli</taxon>
        <taxon>Bacillales</taxon>
        <taxon>Bacillaceae</taxon>
        <taxon>Salisediminibacterium</taxon>
    </lineage>
</organism>
<dbReference type="InterPro" id="IPR027417">
    <property type="entry name" value="P-loop_NTPase"/>
</dbReference>
<evidence type="ECO:0000256" key="2">
    <source>
        <dbReference type="ARBA" id="ARBA00022840"/>
    </source>
</evidence>
<dbReference type="SMART" id="SM00382">
    <property type="entry name" value="AAA"/>
    <property type="match status" value="1"/>
</dbReference>
<keyword evidence="2 4" id="KW-0067">ATP-binding</keyword>
<dbReference type="PANTHER" id="PTHR24220:SF659">
    <property type="entry name" value="TRANSPORTER, PUTATIVE-RELATED"/>
    <property type="match status" value="1"/>
</dbReference>
<name>A0A1D7QWI2_9BACI</name>
<proteinExistence type="predicted"/>
<protein>
    <submittedName>
        <fullName evidence="4">ABC transporter ATP-binding protein</fullName>
    </submittedName>
</protein>
<evidence type="ECO:0000256" key="1">
    <source>
        <dbReference type="ARBA" id="ARBA00022741"/>
    </source>
</evidence>
<dbReference type="InterPro" id="IPR003593">
    <property type="entry name" value="AAA+_ATPase"/>
</dbReference>
<dbReference type="GO" id="GO:0016887">
    <property type="term" value="F:ATP hydrolysis activity"/>
    <property type="evidence" value="ECO:0007669"/>
    <property type="project" value="InterPro"/>
</dbReference>
<dbReference type="Pfam" id="PF00005">
    <property type="entry name" value="ABC_tran"/>
    <property type="match status" value="1"/>
</dbReference>
<dbReference type="GO" id="GO:0005524">
    <property type="term" value="F:ATP binding"/>
    <property type="evidence" value="ECO:0007669"/>
    <property type="project" value="UniProtKB-KW"/>
</dbReference>
<dbReference type="EMBL" id="CP012502">
    <property type="protein sequence ID" value="AOM83338.1"/>
    <property type="molecule type" value="Genomic_DNA"/>
</dbReference>
<keyword evidence="5" id="KW-1185">Reference proteome</keyword>